<dbReference type="Pfam" id="PF14359">
    <property type="entry name" value="DUF4406"/>
    <property type="match status" value="1"/>
</dbReference>
<reference evidence="1 2" key="1">
    <citation type="submission" date="2019-09" db="EMBL/GenBank/DDBJ databases">
        <title>Genome sequence and assembly of Taibaiella sp.</title>
        <authorList>
            <person name="Chhetri G."/>
        </authorList>
    </citation>
    <scope>NUCLEOTIDE SEQUENCE [LARGE SCALE GENOMIC DNA]</scope>
    <source>
        <strain evidence="1 2">KVB11</strain>
    </source>
</reference>
<dbReference type="InterPro" id="IPR025518">
    <property type="entry name" value="DUF4406"/>
</dbReference>
<organism evidence="1 2">
    <name type="scientific">Taibaiella lutea</name>
    <dbReference type="NCBI Taxonomy" id="2608001"/>
    <lineage>
        <taxon>Bacteria</taxon>
        <taxon>Pseudomonadati</taxon>
        <taxon>Bacteroidota</taxon>
        <taxon>Chitinophagia</taxon>
        <taxon>Chitinophagales</taxon>
        <taxon>Chitinophagaceae</taxon>
        <taxon>Taibaiella</taxon>
    </lineage>
</organism>
<evidence type="ECO:0000313" key="2">
    <source>
        <dbReference type="Proteomes" id="UP000323632"/>
    </source>
</evidence>
<dbReference type="RefSeq" id="WP_150033952.1">
    <property type="nucleotide sequence ID" value="NZ_VWSH01000004.1"/>
</dbReference>
<dbReference type="Gene3D" id="3.40.50.10400">
    <property type="entry name" value="Hypothetical protein PA1492"/>
    <property type="match status" value="1"/>
</dbReference>
<sequence>MIIGVAGPYSAETEAQRQKNLDTMNIAAARLLELGHIPVIGMNAALPVIEKASGGDRYKHIMDISLAVIGACDALLLLAESKGANMERDLILSKGRPVFRTIEEVIHYEQ</sequence>
<gene>
    <name evidence="1" type="ORF">F0919_16810</name>
</gene>
<accession>A0A5M6CH47</accession>
<name>A0A5M6CH47_9BACT</name>
<protein>
    <submittedName>
        <fullName evidence="1">DUF4406 domain-containing protein</fullName>
    </submittedName>
</protein>
<evidence type="ECO:0000313" key="1">
    <source>
        <dbReference type="EMBL" id="KAA5532449.1"/>
    </source>
</evidence>
<dbReference type="Proteomes" id="UP000323632">
    <property type="component" value="Unassembled WGS sequence"/>
</dbReference>
<comment type="caution">
    <text evidence="1">The sequence shown here is derived from an EMBL/GenBank/DDBJ whole genome shotgun (WGS) entry which is preliminary data.</text>
</comment>
<dbReference type="AlphaFoldDB" id="A0A5M6CH47"/>
<proteinExistence type="predicted"/>
<dbReference type="SUPFAM" id="SSF52309">
    <property type="entry name" value="N-(deoxy)ribosyltransferase-like"/>
    <property type="match status" value="1"/>
</dbReference>
<keyword evidence="2" id="KW-1185">Reference proteome</keyword>
<dbReference type="EMBL" id="VWSH01000004">
    <property type="protein sequence ID" value="KAA5532449.1"/>
    <property type="molecule type" value="Genomic_DNA"/>
</dbReference>